<organism evidence="3 4">
    <name type="scientific">Steinernema carpocapsae</name>
    <name type="common">Entomopathogenic nematode</name>
    <dbReference type="NCBI Taxonomy" id="34508"/>
    <lineage>
        <taxon>Eukaryota</taxon>
        <taxon>Metazoa</taxon>
        <taxon>Ecdysozoa</taxon>
        <taxon>Nematoda</taxon>
        <taxon>Chromadorea</taxon>
        <taxon>Rhabditida</taxon>
        <taxon>Tylenchina</taxon>
        <taxon>Panagrolaimomorpha</taxon>
        <taxon>Strongyloidoidea</taxon>
        <taxon>Steinernematidae</taxon>
        <taxon>Steinernema</taxon>
    </lineage>
</organism>
<dbReference type="GO" id="GO:0000139">
    <property type="term" value="C:Golgi membrane"/>
    <property type="evidence" value="ECO:0007669"/>
    <property type="project" value="TreeGrafter"/>
</dbReference>
<dbReference type="PANTHER" id="PTHR22973">
    <property type="entry name" value="LD35087P"/>
    <property type="match status" value="1"/>
</dbReference>
<sequence>MRHRANFRDDFRATCVRRMSDEVIAIAASVDTALNISEIDRLVHEHGVPVENLYRSAVRFYRDMETKGEFSIPYEVRLKFMAYSKQVKYGTYTEDAAEAGFFDFTGFDRQKAWKELGDLSRQDAMSGFSFLLERVCPPFREFIHEQLENERRLAANAEGSQNTSSSSNSNDSPSGNNNSIVDDQIQLNQVLNPGASPQDTERFESQRRQIQEALNRQTYSQFLVYAQQHFKDNEEQIHK</sequence>
<dbReference type="PANTHER" id="PTHR22973:SF12">
    <property type="entry name" value="LD35087P"/>
    <property type="match status" value="1"/>
</dbReference>
<comment type="caution">
    <text evidence="3">The sequence shown here is derived from an EMBL/GenBank/DDBJ whole genome shotgun (WGS) entry which is preliminary data.</text>
</comment>
<dbReference type="EMBL" id="AZBU02000003">
    <property type="protein sequence ID" value="TKR86729.1"/>
    <property type="molecule type" value="Genomic_DNA"/>
</dbReference>
<evidence type="ECO:0000259" key="2">
    <source>
        <dbReference type="PROSITE" id="PS51228"/>
    </source>
</evidence>
<evidence type="ECO:0000313" key="4">
    <source>
        <dbReference type="Proteomes" id="UP000298663"/>
    </source>
</evidence>
<evidence type="ECO:0000313" key="3">
    <source>
        <dbReference type="EMBL" id="TKR86729.1"/>
    </source>
</evidence>
<dbReference type="OrthoDB" id="5839451at2759"/>
<proteinExistence type="predicted"/>
<protein>
    <recommendedName>
        <fullName evidence="2">ACB domain-containing protein</fullName>
    </recommendedName>
</protein>
<dbReference type="PROSITE" id="PS51228">
    <property type="entry name" value="ACB_2"/>
    <property type="match status" value="1"/>
</dbReference>
<feature type="compositionally biased region" description="Low complexity" evidence="1">
    <location>
        <begin position="160"/>
        <end position="179"/>
    </location>
</feature>
<dbReference type="InterPro" id="IPR000582">
    <property type="entry name" value="Acyl-CoA-binding_protein"/>
</dbReference>
<dbReference type="InterPro" id="IPR014352">
    <property type="entry name" value="FERM/acyl-CoA-bd_prot_sf"/>
</dbReference>
<dbReference type="Proteomes" id="UP000298663">
    <property type="component" value="Unassembled WGS sequence"/>
</dbReference>
<reference evidence="3 4" key="2">
    <citation type="journal article" date="2019" name="G3 (Bethesda)">
        <title>Hybrid Assembly of the Genome of the Entomopathogenic Nematode Steinernema carpocapsae Identifies the X-Chromosome.</title>
        <authorList>
            <person name="Serra L."/>
            <person name="Macchietto M."/>
            <person name="Macias-Munoz A."/>
            <person name="McGill C.J."/>
            <person name="Rodriguez I.M."/>
            <person name="Rodriguez B."/>
            <person name="Murad R."/>
            <person name="Mortazavi A."/>
        </authorList>
    </citation>
    <scope>NUCLEOTIDE SEQUENCE [LARGE SCALE GENOMIC DNA]</scope>
    <source>
        <strain evidence="3 4">ALL</strain>
    </source>
</reference>
<dbReference type="Pfam" id="PF00887">
    <property type="entry name" value="ACBP"/>
    <property type="match status" value="1"/>
</dbReference>
<dbReference type="InterPro" id="IPR052269">
    <property type="entry name" value="Golgi-PI4KB_interaction"/>
</dbReference>
<dbReference type="AlphaFoldDB" id="A0A4U5NTA7"/>
<dbReference type="Gene3D" id="1.20.80.10">
    <property type="match status" value="1"/>
</dbReference>
<feature type="region of interest" description="Disordered" evidence="1">
    <location>
        <begin position="155"/>
        <end position="180"/>
    </location>
</feature>
<feature type="domain" description="ACB" evidence="2">
    <location>
        <begin position="50"/>
        <end position="141"/>
    </location>
</feature>
<dbReference type="SUPFAM" id="SSF47027">
    <property type="entry name" value="Acyl-CoA binding protein"/>
    <property type="match status" value="1"/>
</dbReference>
<dbReference type="STRING" id="34508.A0A4U5NTA7"/>
<name>A0A4U5NTA7_STECR</name>
<accession>A0A4U5NTA7</accession>
<keyword evidence="4" id="KW-1185">Reference proteome</keyword>
<dbReference type="InterPro" id="IPR035984">
    <property type="entry name" value="Acyl-CoA-binding_sf"/>
</dbReference>
<evidence type="ECO:0000256" key="1">
    <source>
        <dbReference type="SAM" id="MobiDB-lite"/>
    </source>
</evidence>
<reference evidence="3 4" key="1">
    <citation type="journal article" date="2015" name="Genome Biol.">
        <title>Comparative genomics of Steinernema reveals deeply conserved gene regulatory networks.</title>
        <authorList>
            <person name="Dillman A.R."/>
            <person name="Macchietto M."/>
            <person name="Porter C.F."/>
            <person name="Rogers A."/>
            <person name="Williams B."/>
            <person name="Antoshechkin I."/>
            <person name="Lee M.M."/>
            <person name="Goodwin Z."/>
            <person name="Lu X."/>
            <person name="Lewis E.E."/>
            <person name="Goodrich-Blair H."/>
            <person name="Stock S.P."/>
            <person name="Adams B.J."/>
            <person name="Sternberg P.W."/>
            <person name="Mortazavi A."/>
        </authorList>
    </citation>
    <scope>NUCLEOTIDE SEQUENCE [LARGE SCALE GENOMIC DNA]</scope>
    <source>
        <strain evidence="3 4">ALL</strain>
    </source>
</reference>
<gene>
    <name evidence="3" type="ORF">L596_011258</name>
</gene>
<dbReference type="GO" id="GO:0000062">
    <property type="term" value="F:fatty-acyl-CoA binding"/>
    <property type="evidence" value="ECO:0007669"/>
    <property type="project" value="InterPro"/>
</dbReference>